<keyword evidence="10" id="KW-0456">Lyase</keyword>
<dbReference type="EMBL" id="LWAE01000002">
    <property type="protein sequence ID" value="KZL92775.1"/>
    <property type="molecule type" value="Genomic_DNA"/>
</dbReference>
<dbReference type="PANTHER" id="PTHR11808:SF80">
    <property type="entry name" value="CYSTATHIONINE GAMMA-LYASE"/>
    <property type="match status" value="1"/>
</dbReference>
<dbReference type="GO" id="GO:0009086">
    <property type="term" value="P:methionine biosynthetic process"/>
    <property type="evidence" value="ECO:0007669"/>
    <property type="project" value="UniProtKB-ARBA"/>
</dbReference>
<dbReference type="STRING" id="1121326.CLMAG_25890"/>
<comment type="caution">
    <text evidence="10">The sequence shown here is derived from an EMBL/GenBank/DDBJ whole genome shotgun (WGS) entry which is preliminary data.</text>
</comment>
<dbReference type="InterPro" id="IPR015421">
    <property type="entry name" value="PyrdxlP-dep_Trfase_major"/>
</dbReference>
<name>A0A162TKW9_9CLOT</name>
<evidence type="ECO:0000256" key="1">
    <source>
        <dbReference type="ARBA" id="ARBA00001933"/>
    </source>
</evidence>
<dbReference type="Pfam" id="PF01053">
    <property type="entry name" value="Cys_Met_Meta_PP"/>
    <property type="match status" value="1"/>
</dbReference>
<dbReference type="GO" id="GO:0019346">
    <property type="term" value="P:transsulfuration"/>
    <property type="evidence" value="ECO:0007669"/>
    <property type="project" value="InterPro"/>
</dbReference>
<evidence type="ECO:0000256" key="5">
    <source>
        <dbReference type="ARBA" id="ARBA00047199"/>
    </source>
</evidence>
<dbReference type="OrthoDB" id="9780685at2"/>
<sequence length="399" mass="43253">MDENILNNLGFSTKAIHGGNKKNDVGSAATPIYQTSTFIFDTAEQGGRIFSGDEVGYRYTRFGNPTNAVLEEKLALLEGAEACISAASGLGAISTALWTTLKAGDHVISGETIYGDTSALLNNGLKKYGVEIDFVDMANPENVRKAMKENTRVVYIETPANPTLKISDIKAISKIAHKNKGCIVMVDNTFCTPYIQRPLELAADVVLHSGTKFLNGHGDVVAGFILGSREFINEAKLGLQKLTGAILSPFDSYLLIRGLKTLPIRMEKHCSNAIAVAEFLEKHPAIDKVYYPGLESFEQYELYKSQMNLPGAIIAFELIGGVDSGRALMNNLKLCRLAVSLGDTETLIQHPASMSHSVCSKEERLAAGIKDGLVRLAIGLEDVEDIIDDLKQALDLLVK</sequence>
<keyword evidence="3 8" id="KW-0663">Pyridoxal phosphate</keyword>
<dbReference type="FunFam" id="3.40.640.10:FF:000046">
    <property type="entry name" value="Cystathionine gamma-lyase"/>
    <property type="match status" value="1"/>
</dbReference>
<dbReference type="Gene3D" id="3.40.640.10">
    <property type="entry name" value="Type I PLP-dependent aspartate aminotransferase-like (Major domain)"/>
    <property type="match status" value="1"/>
</dbReference>
<dbReference type="GO" id="GO:0047982">
    <property type="term" value="F:homocysteine desulfhydrase activity"/>
    <property type="evidence" value="ECO:0007669"/>
    <property type="project" value="UniProtKB-EC"/>
</dbReference>
<dbReference type="InterPro" id="IPR015422">
    <property type="entry name" value="PyrdxlP-dep_Trfase_small"/>
</dbReference>
<dbReference type="PROSITE" id="PS00868">
    <property type="entry name" value="CYS_MET_METAB_PP"/>
    <property type="match status" value="1"/>
</dbReference>
<keyword evidence="11" id="KW-1185">Reference proteome</keyword>
<evidence type="ECO:0000256" key="4">
    <source>
        <dbReference type="ARBA" id="ARBA00047175"/>
    </source>
</evidence>
<dbReference type="CDD" id="cd00614">
    <property type="entry name" value="CGS_like"/>
    <property type="match status" value="1"/>
</dbReference>
<dbReference type="InterPro" id="IPR015424">
    <property type="entry name" value="PyrdxlP-dep_Trfase"/>
</dbReference>
<comment type="cofactor">
    <cofactor evidence="1 9">
        <name>pyridoxal 5'-phosphate</name>
        <dbReference type="ChEBI" id="CHEBI:597326"/>
    </cofactor>
</comment>
<dbReference type="PIRSF" id="PIRSF001434">
    <property type="entry name" value="CGS"/>
    <property type="match status" value="1"/>
</dbReference>
<evidence type="ECO:0000313" key="10">
    <source>
        <dbReference type="EMBL" id="KZL92775.1"/>
    </source>
</evidence>
<dbReference type="InterPro" id="IPR000277">
    <property type="entry name" value="Cys/Met-Metab_PyrdxlP-dep_enz"/>
</dbReference>
<dbReference type="EC" id="4.4.1.2" evidence="4"/>
<evidence type="ECO:0000256" key="3">
    <source>
        <dbReference type="ARBA" id="ARBA00022898"/>
    </source>
</evidence>
<dbReference type="RefSeq" id="WP_066622495.1">
    <property type="nucleotide sequence ID" value="NZ_FQXL01000023.1"/>
</dbReference>
<dbReference type="GO" id="GO:0018826">
    <property type="term" value="F:methionine gamma-lyase activity"/>
    <property type="evidence" value="ECO:0007669"/>
    <property type="project" value="UniProtKB-EC"/>
</dbReference>
<dbReference type="SUPFAM" id="SSF53383">
    <property type="entry name" value="PLP-dependent transferases"/>
    <property type="match status" value="1"/>
</dbReference>
<protein>
    <recommendedName>
        <fullName evidence="4">homocysteine desulfhydrase</fullName>
        <ecNumber evidence="4">4.4.1.2</ecNumber>
    </recommendedName>
    <alternativeName>
        <fullName evidence="5">Homocysteine desulfhydrase</fullName>
    </alternativeName>
</protein>
<comment type="catalytic activity">
    <reaction evidence="7">
        <text>L-methionine + H2O = methanethiol + 2-oxobutanoate + NH4(+)</text>
        <dbReference type="Rhea" id="RHEA:23800"/>
        <dbReference type="ChEBI" id="CHEBI:15377"/>
        <dbReference type="ChEBI" id="CHEBI:16007"/>
        <dbReference type="ChEBI" id="CHEBI:16763"/>
        <dbReference type="ChEBI" id="CHEBI:28938"/>
        <dbReference type="ChEBI" id="CHEBI:57844"/>
        <dbReference type="EC" id="4.4.1.11"/>
    </reaction>
    <physiologicalReaction direction="left-to-right" evidence="7">
        <dbReference type="Rhea" id="RHEA:23801"/>
    </physiologicalReaction>
</comment>
<dbReference type="PANTHER" id="PTHR11808">
    <property type="entry name" value="TRANS-SULFURATION ENZYME FAMILY MEMBER"/>
    <property type="match status" value="1"/>
</dbReference>
<dbReference type="Proteomes" id="UP000076603">
    <property type="component" value="Unassembled WGS sequence"/>
</dbReference>
<dbReference type="GO" id="GO:0030170">
    <property type="term" value="F:pyridoxal phosphate binding"/>
    <property type="evidence" value="ECO:0007669"/>
    <property type="project" value="InterPro"/>
</dbReference>
<dbReference type="GO" id="GO:0005737">
    <property type="term" value="C:cytoplasm"/>
    <property type="evidence" value="ECO:0007669"/>
    <property type="project" value="TreeGrafter"/>
</dbReference>
<evidence type="ECO:0000256" key="8">
    <source>
        <dbReference type="PIRSR" id="PIRSR001434-2"/>
    </source>
</evidence>
<evidence type="ECO:0000256" key="6">
    <source>
        <dbReference type="ARBA" id="ARBA00048780"/>
    </source>
</evidence>
<dbReference type="Gene3D" id="3.90.1150.10">
    <property type="entry name" value="Aspartate Aminotransferase, domain 1"/>
    <property type="match status" value="1"/>
</dbReference>
<dbReference type="AlphaFoldDB" id="A0A162TKW9"/>
<reference evidence="10 11" key="1">
    <citation type="submission" date="2016-04" db="EMBL/GenBank/DDBJ databases">
        <title>Genome sequence of Clostridium magnum DSM 2767.</title>
        <authorList>
            <person name="Poehlein A."/>
            <person name="Uhlig R."/>
            <person name="Fischer R."/>
            <person name="Bahl H."/>
            <person name="Daniel R."/>
        </authorList>
    </citation>
    <scope>NUCLEOTIDE SEQUENCE [LARGE SCALE GENOMIC DNA]</scope>
    <source>
        <strain evidence="10 11">DSM 2767</strain>
    </source>
</reference>
<proteinExistence type="inferred from homology"/>
<evidence type="ECO:0000256" key="2">
    <source>
        <dbReference type="ARBA" id="ARBA00009077"/>
    </source>
</evidence>
<dbReference type="InterPro" id="IPR054542">
    <property type="entry name" value="Cys_met_metab_PP"/>
</dbReference>
<feature type="modified residue" description="N6-(pyridoxal phosphate)lysine" evidence="8">
    <location>
        <position position="212"/>
    </location>
</feature>
<dbReference type="PATRIC" id="fig|1121326.3.peg.2595"/>
<evidence type="ECO:0000313" key="11">
    <source>
        <dbReference type="Proteomes" id="UP000076603"/>
    </source>
</evidence>
<evidence type="ECO:0000256" key="7">
    <source>
        <dbReference type="ARBA" id="ARBA00052699"/>
    </source>
</evidence>
<dbReference type="FunFam" id="3.90.1150.10:FF:000033">
    <property type="entry name" value="Cystathionine gamma-synthase"/>
    <property type="match status" value="1"/>
</dbReference>
<gene>
    <name evidence="10" type="primary">mdeA_2</name>
    <name evidence="10" type="ORF">CLMAG_25890</name>
</gene>
<organism evidence="10 11">
    <name type="scientific">Clostridium magnum DSM 2767</name>
    <dbReference type="NCBI Taxonomy" id="1121326"/>
    <lineage>
        <taxon>Bacteria</taxon>
        <taxon>Bacillati</taxon>
        <taxon>Bacillota</taxon>
        <taxon>Clostridia</taxon>
        <taxon>Eubacteriales</taxon>
        <taxon>Clostridiaceae</taxon>
        <taxon>Clostridium</taxon>
    </lineage>
</organism>
<evidence type="ECO:0000256" key="9">
    <source>
        <dbReference type="RuleBase" id="RU362118"/>
    </source>
</evidence>
<accession>A0A162TKW9</accession>
<comment type="catalytic activity">
    <reaction evidence="6">
        <text>L-homocysteine + H2O = 2-oxobutanoate + hydrogen sulfide + NH4(+) + H(+)</text>
        <dbReference type="Rhea" id="RHEA:14501"/>
        <dbReference type="ChEBI" id="CHEBI:15377"/>
        <dbReference type="ChEBI" id="CHEBI:15378"/>
        <dbReference type="ChEBI" id="CHEBI:16763"/>
        <dbReference type="ChEBI" id="CHEBI:28938"/>
        <dbReference type="ChEBI" id="CHEBI:29919"/>
        <dbReference type="ChEBI" id="CHEBI:58199"/>
        <dbReference type="EC" id="4.4.1.2"/>
    </reaction>
    <physiologicalReaction direction="left-to-right" evidence="6">
        <dbReference type="Rhea" id="RHEA:14502"/>
    </physiologicalReaction>
</comment>
<comment type="similarity">
    <text evidence="2 9">Belongs to the trans-sulfuration enzymes family.</text>
</comment>